<accession>A0ABD7IZ93</accession>
<keyword evidence="1" id="KW-0472">Membrane</keyword>
<proteinExistence type="predicted"/>
<evidence type="ECO:0000313" key="2">
    <source>
        <dbReference type="EMBL" id="ROX30408.1"/>
    </source>
</evidence>
<dbReference type="Proteomes" id="UP000281488">
    <property type="component" value="Unassembled WGS sequence"/>
</dbReference>
<protein>
    <submittedName>
        <fullName evidence="2">Uncharacterized protein</fullName>
    </submittedName>
</protein>
<evidence type="ECO:0000256" key="1">
    <source>
        <dbReference type="SAM" id="Phobius"/>
    </source>
</evidence>
<feature type="transmembrane region" description="Helical" evidence="1">
    <location>
        <begin position="160"/>
        <end position="185"/>
    </location>
</feature>
<dbReference type="EMBL" id="RKMZ01000009">
    <property type="protein sequence ID" value="ROX30408.1"/>
    <property type="molecule type" value="Genomic_DNA"/>
</dbReference>
<keyword evidence="1" id="KW-1133">Transmembrane helix</keyword>
<name>A0ABD7IZ93_ENTFL</name>
<dbReference type="AlphaFoldDB" id="A0ABD7IZ93"/>
<feature type="transmembrane region" description="Helical" evidence="1">
    <location>
        <begin position="6"/>
        <end position="23"/>
    </location>
</feature>
<organism evidence="2 3">
    <name type="scientific">Enterococcus faecalis</name>
    <name type="common">Streptococcus faecalis</name>
    <dbReference type="NCBI Taxonomy" id="1351"/>
    <lineage>
        <taxon>Bacteria</taxon>
        <taxon>Bacillati</taxon>
        <taxon>Bacillota</taxon>
        <taxon>Bacilli</taxon>
        <taxon>Lactobacillales</taxon>
        <taxon>Enterococcaceae</taxon>
        <taxon>Enterococcus</taxon>
    </lineage>
</organism>
<gene>
    <name evidence="2" type="ORF">EGW16_13920</name>
</gene>
<sequence>MVEPILSLASAVITLITTIFGIIQDKKSLEKKQEIKNIQLQKISDISTSGDNSSINIMAMQIQDSILIRKYQEEQIENQLFLENLGRLSAYNKCFLVLCPVVILALFFAEKISSLTIALQTCTIIVSSFAISLYFRYMFYRYVLKIKIRGREMDLASRMIRAVEFTVFPLLLLIISILNLFFSLIKYPSKIDENSLYIILVVAYFISAYVEFLLFNFVVAGNIWSIKIFLKKFFIVLGLMFITILVGLVVYASSI</sequence>
<dbReference type="RefSeq" id="WP_010709566.1">
    <property type="nucleotide sequence ID" value="NZ_JACXAO010000018.1"/>
</dbReference>
<keyword evidence="1" id="KW-0812">Transmembrane</keyword>
<comment type="caution">
    <text evidence="2">The sequence shown here is derived from an EMBL/GenBank/DDBJ whole genome shotgun (WGS) entry which is preliminary data.</text>
</comment>
<feature type="transmembrane region" description="Helical" evidence="1">
    <location>
        <begin position="197"/>
        <end position="221"/>
    </location>
</feature>
<feature type="transmembrane region" description="Helical" evidence="1">
    <location>
        <begin position="90"/>
        <end position="109"/>
    </location>
</feature>
<feature type="transmembrane region" description="Helical" evidence="1">
    <location>
        <begin position="115"/>
        <end position="139"/>
    </location>
</feature>
<reference evidence="2 3" key="1">
    <citation type="submission" date="2018-10" db="EMBL/GenBank/DDBJ databases">
        <title>Genotypes and phenotypes of Enterococci isolated from broiler chickens.</title>
        <authorList>
            <person name="Muhammad A.R."/>
            <person name="Diarra M.S."/>
        </authorList>
    </citation>
    <scope>NUCLEOTIDE SEQUENCE [LARGE SCALE GENOMIC DNA]</scope>
    <source>
        <strain evidence="2 3">LIT2 A36'</strain>
    </source>
</reference>
<evidence type="ECO:0000313" key="3">
    <source>
        <dbReference type="Proteomes" id="UP000281488"/>
    </source>
</evidence>
<feature type="transmembrane region" description="Helical" evidence="1">
    <location>
        <begin position="233"/>
        <end position="252"/>
    </location>
</feature>